<dbReference type="PROSITE" id="PS00178">
    <property type="entry name" value="AA_TRNA_LIGASE_I"/>
    <property type="match status" value="1"/>
</dbReference>
<evidence type="ECO:0000259" key="15">
    <source>
        <dbReference type="SMART" id="SM01016"/>
    </source>
</evidence>
<reference evidence="16" key="1">
    <citation type="submission" date="2020-05" db="EMBL/GenBank/DDBJ databases">
        <title>Phylogenomic resolution of chytrid fungi.</title>
        <authorList>
            <person name="Stajich J.E."/>
            <person name="Amses K."/>
            <person name="Simmons R."/>
            <person name="Seto K."/>
            <person name="Myers J."/>
            <person name="Bonds A."/>
            <person name="Quandt C.A."/>
            <person name="Barry K."/>
            <person name="Liu P."/>
            <person name="Grigoriev I."/>
            <person name="Longcore J.E."/>
            <person name="James T.Y."/>
        </authorList>
    </citation>
    <scope>NUCLEOTIDE SEQUENCE</scope>
    <source>
        <strain evidence="16">JEL0379</strain>
    </source>
</reference>
<dbReference type="InterPro" id="IPR005148">
    <property type="entry name" value="Arg-tRNA-synth_N"/>
</dbReference>
<evidence type="ECO:0000256" key="10">
    <source>
        <dbReference type="ARBA" id="ARBA00023146"/>
    </source>
</evidence>
<dbReference type="EMBL" id="JADGJQ010000035">
    <property type="protein sequence ID" value="KAJ3177164.1"/>
    <property type="molecule type" value="Genomic_DNA"/>
</dbReference>
<feature type="domain" description="Arginyl tRNA synthetase N-terminal" evidence="15">
    <location>
        <begin position="5"/>
        <end position="96"/>
    </location>
</feature>
<dbReference type="GO" id="GO:0005524">
    <property type="term" value="F:ATP binding"/>
    <property type="evidence" value="ECO:0007669"/>
    <property type="project" value="UniProtKB-KW"/>
</dbReference>
<evidence type="ECO:0000256" key="11">
    <source>
        <dbReference type="ARBA" id="ARBA00033033"/>
    </source>
</evidence>
<comment type="catalytic activity">
    <reaction evidence="12">
        <text>tRNA(Arg) + L-arginine + ATP = L-arginyl-tRNA(Arg) + AMP + diphosphate</text>
        <dbReference type="Rhea" id="RHEA:20301"/>
        <dbReference type="Rhea" id="RHEA-COMP:9658"/>
        <dbReference type="Rhea" id="RHEA-COMP:9673"/>
        <dbReference type="ChEBI" id="CHEBI:30616"/>
        <dbReference type="ChEBI" id="CHEBI:32682"/>
        <dbReference type="ChEBI" id="CHEBI:33019"/>
        <dbReference type="ChEBI" id="CHEBI:78442"/>
        <dbReference type="ChEBI" id="CHEBI:78513"/>
        <dbReference type="ChEBI" id="CHEBI:456215"/>
        <dbReference type="EC" id="6.1.1.19"/>
    </reaction>
</comment>
<evidence type="ECO:0000256" key="3">
    <source>
        <dbReference type="ARBA" id="ARBA00011245"/>
    </source>
</evidence>
<feature type="domain" description="DALR anticodon binding" evidence="14">
    <location>
        <begin position="476"/>
        <end position="601"/>
    </location>
</feature>
<proteinExistence type="inferred from homology"/>
<dbReference type="GO" id="GO:0006420">
    <property type="term" value="P:arginyl-tRNA aminoacylation"/>
    <property type="evidence" value="ECO:0007669"/>
    <property type="project" value="InterPro"/>
</dbReference>
<evidence type="ECO:0000256" key="1">
    <source>
        <dbReference type="ARBA" id="ARBA00004496"/>
    </source>
</evidence>
<dbReference type="PRINTS" id="PR01038">
    <property type="entry name" value="TRNASYNTHARG"/>
</dbReference>
<evidence type="ECO:0000256" key="13">
    <source>
        <dbReference type="RuleBase" id="RU363038"/>
    </source>
</evidence>
<keyword evidence="5" id="KW-0963">Cytoplasm</keyword>
<dbReference type="HAMAP" id="MF_00123">
    <property type="entry name" value="Arg_tRNA_synth"/>
    <property type="match status" value="1"/>
</dbReference>
<evidence type="ECO:0000256" key="4">
    <source>
        <dbReference type="ARBA" id="ARBA00012837"/>
    </source>
</evidence>
<evidence type="ECO:0000313" key="16">
    <source>
        <dbReference type="EMBL" id="KAJ3177164.1"/>
    </source>
</evidence>
<keyword evidence="10 13" id="KW-0030">Aminoacyl-tRNA synthetase</keyword>
<dbReference type="GO" id="GO:0004814">
    <property type="term" value="F:arginine-tRNA ligase activity"/>
    <property type="evidence" value="ECO:0007669"/>
    <property type="project" value="UniProtKB-EC"/>
</dbReference>
<dbReference type="Pfam" id="PF05746">
    <property type="entry name" value="DALR_1"/>
    <property type="match status" value="1"/>
</dbReference>
<dbReference type="SUPFAM" id="SSF47323">
    <property type="entry name" value="Anticodon-binding domain of a subclass of class I aminoacyl-tRNA synthetases"/>
    <property type="match status" value="1"/>
</dbReference>
<sequence>MSILKLLRPRVLAAVQKASPAAGEIPTVADCAYINAWLSAKSSGTFGDIQVRGLLQAAKRLKLDPHTFAADVISNLEISEIGIAKVDGPGFINIELSAPFLEKRLEETFFKGDPRLGVDKVEDRIVIDYSSPNLAKEMHVGHLRSTIIGDALARVHRFAGSEVIAQNHVGDWGTQFGMLIAHVNDASTSVDLDKLQGLETLYVEAKVRFDADKDFADRARENVVKLQAGDQAMLKQWEQIVDVSLKHAQKIYDTLGVLLTRKDVCGESFYNNDLHNVVKDLTDLGLLVVDQGAKVVFTPLFQKDFGKGKPIFMVQKGGDGFGYAATDLAAIRHRVRNLKGKRLLYVIDNRQSLHCKQLFDVASRAGFLPPDVTATHVGFGTMMGKDKKPFKTRTGGTVKLAELIGEAQDRAYQLAKDKNARRTKGDVFSEEQLRDIGNKVGIGAIKYADLSKHRDKDYIFDLDSMLQFEGNTAPYLMYAYTRARSVARGAAAADAADSTAVAASTSKIVPRLQERAEHNLAVTLLQFPDELQQVLDTSLTHHLCTYMYRLAQAYTQFYNACPVIKAPDAETRESRLAMCTITSQMMKTGLGLLGIQVLETM</sequence>
<dbReference type="Gene3D" id="3.30.1360.70">
    <property type="entry name" value="Arginyl tRNA synthetase N-terminal domain"/>
    <property type="match status" value="1"/>
</dbReference>
<dbReference type="FunFam" id="3.40.50.620:FF:000116">
    <property type="entry name" value="Arginine--tRNA ligase"/>
    <property type="match status" value="1"/>
</dbReference>
<dbReference type="InterPro" id="IPR036695">
    <property type="entry name" value="Arg-tRNA-synth_N_sf"/>
</dbReference>
<evidence type="ECO:0000256" key="8">
    <source>
        <dbReference type="ARBA" id="ARBA00022840"/>
    </source>
</evidence>
<dbReference type="SUPFAM" id="SSF55190">
    <property type="entry name" value="Arginyl-tRNA synthetase (ArgRS), N-terminal 'additional' domain"/>
    <property type="match status" value="1"/>
</dbReference>
<comment type="subcellular location">
    <subcellularLocation>
        <location evidence="1">Cytoplasm</location>
    </subcellularLocation>
</comment>
<keyword evidence="6 13" id="KW-0436">Ligase</keyword>
<evidence type="ECO:0000313" key="17">
    <source>
        <dbReference type="Proteomes" id="UP001212152"/>
    </source>
</evidence>
<comment type="subunit">
    <text evidence="3">Monomer.</text>
</comment>
<gene>
    <name evidence="16" type="ORF">HDU87_004656</name>
</gene>
<dbReference type="PANTHER" id="PTHR11956">
    <property type="entry name" value="ARGINYL-TRNA SYNTHETASE"/>
    <property type="match status" value="1"/>
</dbReference>
<evidence type="ECO:0000256" key="9">
    <source>
        <dbReference type="ARBA" id="ARBA00022917"/>
    </source>
</evidence>
<keyword evidence="7 13" id="KW-0547">Nucleotide-binding</keyword>
<organism evidence="16 17">
    <name type="scientific">Geranomyces variabilis</name>
    <dbReference type="NCBI Taxonomy" id="109894"/>
    <lineage>
        <taxon>Eukaryota</taxon>
        <taxon>Fungi</taxon>
        <taxon>Fungi incertae sedis</taxon>
        <taxon>Chytridiomycota</taxon>
        <taxon>Chytridiomycota incertae sedis</taxon>
        <taxon>Chytridiomycetes</taxon>
        <taxon>Spizellomycetales</taxon>
        <taxon>Powellomycetaceae</taxon>
        <taxon>Geranomyces</taxon>
    </lineage>
</organism>
<dbReference type="Gene3D" id="3.40.50.620">
    <property type="entry name" value="HUPs"/>
    <property type="match status" value="1"/>
</dbReference>
<keyword evidence="17" id="KW-1185">Reference proteome</keyword>
<dbReference type="InterPro" id="IPR035684">
    <property type="entry name" value="ArgRS_core"/>
</dbReference>
<evidence type="ECO:0000256" key="2">
    <source>
        <dbReference type="ARBA" id="ARBA00005594"/>
    </source>
</evidence>
<comment type="caution">
    <text evidence="16">The sequence shown here is derived from an EMBL/GenBank/DDBJ whole genome shotgun (WGS) entry which is preliminary data.</text>
</comment>
<dbReference type="Proteomes" id="UP001212152">
    <property type="component" value="Unassembled WGS sequence"/>
</dbReference>
<dbReference type="FunFam" id="1.10.730.10:FF:000006">
    <property type="entry name" value="Arginyl-tRNA synthetase 2, mitochondrial"/>
    <property type="match status" value="1"/>
</dbReference>
<dbReference type="NCBIfam" id="TIGR00456">
    <property type="entry name" value="argS"/>
    <property type="match status" value="1"/>
</dbReference>
<evidence type="ECO:0000259" key="14">
    <source>
        <dbReference type="SMART" id="SM00836"/>
    </source>
</evidence>
<accession>A0AAD5TJB2</accession>
<dbReference type="InterPro" id="IPR001278">
    <property type="entry name" value="Arg-tRNA-ligase"/>
</dbReference>
<dbReference type="InterPro" id="IPR009080">
    <property type="entry name" value="tRNAsynth_Ia_anticodon-bd"/>
</dbReference>
<dbReference type="SMART" id="SM00836">
    <property type="entry name" value="DALR_1"/>
    <property type="match status" value="1"/>
</dbReference>
<dbReference type="SUPFAM" id="SSF52374">
    <property type="entry name" value="Nucleotidylyl transferase"/>
    <property type="match status" value="1"/>
</dbReference>
<comment type="similarity">
    <text evidence="2 13">Belongs to the class-I aminoacyl-tRNA synthetase family.</text>
</comment>
<dbReference type="InterPro" id="IPR014729">
    <property type="entry name" value="Rossmann-like_a/b/a_fold"/>
</dbReference>
<name>A0AAD5TJB2_9FUNG</name>
<evidence type="ECO:0000256" key="12">
    <source>
        <dbReference type="ARBA" id="ARBA00049339"/>
    </source>
</evidence>
<dbReference type="Pfam" id="PF03485">
    <property type="entry name" value="Arg_tRNA_synt_N"/>
    <property type="match status" value="1"/>
</dbReference>
<dbReference type="AlphaFoldDB" id="A0AAD5TJB2"/>
<dbReference type="InterPro" id="IPR001412">
    <property type="entry name" value="aa-tRNA-synth_I_CS"/>
</dbReference>
<dbReference type="CDD" id="cd00671">
    <property type="entry name" value="ArgRS_core"/>
    <property type="match status" value="1"/>
</dbReference>
<dbReference type="InterPro" id="IPR008909">
    <property type="entry name" value="DALR_anticod-bd"/>
</dbReference>
<dbReference type="Gene3D" id="1.10.730.10">
    <property type="entry name" value="Isoleucyl-tRNA Synthetase, Domain 1"/>
    <property type="match status" value="1"/>
</dbReference>
<dbReference type="Pfam" id="PF00750">
    <property type="entry name" value="tRNA-synt_1d"/>
    <property type="match status" value="1"/>
</dbReference>
<dbReference type="EC" id="6.1.1.19" evidence="4"/>
<dbReference type="GO" id="GO:0005737">
    <property type="term" value="C:cytoplasm"/>
    <property type="evidence" value="ECO:0007669"/>
    <property type="project" value="UniProtKB-SubCell"/>
</dbReference>
<keyword evidence="8 13" id="KW-0067">ATP-binding</keyword>
<keyword evidence="9 13" id="KW-0648">Protein biosynthesis</keyword>
<protein>
    <recommendedName>
        <fullName evidence="4">arginine--tRNA ligase</fullName>
        <ecNumber evidence="4">6.1.1.19</ecNumber>
    </recommendedName>
    <alternativeName>
        <fullName evidence="11">Arginyl-tRNA synthetase</fullName>
    </alternativeName>
</protein>
<evidence type="ECO:0000256" key="7">
    <source>
        <dbReference type="ARBA" id="ARBA00022741"/>
    </source>
</evidence>
<dbReference type="SMART" id="SM01016">
    <property type="entry name" value="Arg_tRNA_synt_N"/>
    <property type="match status" value="1"/>
</dbReference>
<evidence type="ECO:0000256" key="5">
    <source>
        <dbReference type="ARBA" id="ARBA00022490"/>
    </source>
</evidence>
<evidence type="ECO:0000256" key="6">
    <source>
        <dbReference type="ARBA" id="ARBA00022598"/>
    </source>
</evidence>
<dbReference type="PANTHER" id="PTHR11956:SF5">
    <property type="entry name" value="ARGININE--TRNA LIGASE, CYTOPLASMIC"/>
    <property type="match status" value="1"/>
</dbReference>